<accession>A0A0G4DCL1</accession>
<dbReference type="CDD" id="cd02947">
    <property type="entry name" value="TRX_family"/>
    <property type="match status" value="1"/>
</dbReference>
<proteinExistence type="predicted"/>
<organism evidence="1">
    <name type="scientific">Enterococcus faecalis</name>
    <name type="common">Streptococcus faecalis</name>
    <dbReference type="NCBI Taxonomy" id="1351"/>
    <lineage>
        <taxon>Bacteria</taxon>
        <taxon>Bacillati</taxon>
        <taxon>Bacillota</taxon>
        <taxon>Bacilli</taxon>
        <taxon>Lactobacillales</taxon>
        <taxon>Enterococcaceae</taxon>
        <taxon>Enterococcus</taxon>
    </lineage>
</organism>
<evidence type="ECO:0000313" key="1">
    <source>
        <dbReference type="EMBL" id="BAR87970.1"/>
    </source>
</evidence>
<dbReference type="SUPFAM" id="SSF52833">
    <property type="entry name" value="Thioredoxin-like"/>
    <property type="match status" value="1"/>
</dbReference>
<gene>
    <name evidence="1" type="primary">enfB</name>
</gene>
<dbReference type="InterPro" id="IPR046698">
    <property type="entry name" value="PedC-like"/>
</dbReference>
<dbReference type="AlphaFoldDB" id="A0A0G4DCL1"/>
<dbReference type="Gene3D" id="3.40.30.10">
    <property type="entry name" value="Glutaredoxin"/>
    <property type="match status" value="1"/>
</dbReference>
<reference evidence="1" key="1">
    <citation type="journal article" date="2015" name="Appl. Environ. Microbiol.">
        <title>Enterocin F4-9, a Novel O-Linked Glycosylated Bacteriocin.</title>
        <authorList>
            <person name="Maky M.A."/>
            <person name="Ishibashi N."/>
            <person name="Zendo T."/>
            <person name="Perez R.H."/>
            <person name="Doud J.R."/>
            <person name="Karmi M."/>
            <person name="Sonomoto K."/>
        </authorList>
    </citation>
    <scope>NUCLEOTIDE SEQUENCE</scope>
    <source>
        <strain evidence="1">F4-9</strain>
    </source>
</reference>
<sequence>MKKIFFVLIILSIIGSLILIFRPQKYYEEISVDKFNELKDQKQNFVIYIGRDDCNDCLSFEPTFHEVIKNNNYEKDIKYVNVKEIRKQSKEGWKEFKENNHFDQTPVIIHYEHGKIVDKIEWDAEKGLPKSELEDWLLRNILITQGELNDRIE</sequence>
<dbReference type="EMBL" id="LC029806">
    <property type="protein sequence ID" value="BAR87970.1"/>
    <property type="molecule type" value="Genomic_DNA"/>
</dbReference>
<name>A0A0G4DCL1_ENTFL</name>
<protein>
    <recommendedName>
        <fullName evidence="2">Bacteriocin</fullName>
    </recommendedName>
</protein>
<evidence type="ECO:0008006" key="2">
    <source>
        <dbReference type="Google" id="ProtNLM"/>
    </source>
</evidence>
<dbReference type="InterPro" id="IPR036249">
    <property type="entry name" value="Thioredoxin-like_sf"/>
</dbReference>
<dbReference type="Pfam" id="PF20207">
    <property type="entry name" value="DUF6568"/>
    <property type="match status" value="1"/>
</dbReference>